<feature type="domain" description="Pyrrolo-quinoline quinone repeat" evidence="5">
    <location>
        <begin position="77"/>
        <end position="308"/>
    </location>
</feature>
<comment type="similarity">
    <text evidence="4">Belongs to the BamB family.</text>
</comment>
<dbReference type="NCBIfam" id="TIGR03300">
    <property type="entry name" value="assembly_YfgL"/>
    <property type="match status" value="1"/>
</dbReference>
<keyword evidence="3 4" id="KW-0998">Cell outer membrane</keyword>
<dbReference type="SMART" id="SM00564">
    <property type="entry name" value="PQQ"/>
    <property type="match status" value="7"/>
</dbReference>
<dbReference type="Proteomes" id="UP000234271">
    <property type="component" value="Chromosome"/>
</dbReference>
<accession>A0A2N9YHQ2</accession>
<dbReference type="GO" id="GO:0043165">
    <property type="term" value="P:Gram-negative-bacterium-type cell outer membrane assembly"/>
    <property type="evidence" value="ECO:0007669"/>
    <property type="project" value="UniProtKB-UniRule"/>
</dbReference>
<evidence type="ECO:0000256" key="3">
    <source>
        <dbReference type="ARBA" id="ARBA00023237"/>
    </source>
</evidence>
<protein>
    <recommendedName>
        <fullName evidence="4">Outer membrane protein assembly factor BamB</fullName>
    </recommendedName>
</protein>
<dbReference type="Pfam" id="PF13360">
    <property type="entry name" value="PQQ_2"/>
    <property type="match status" value="1"/>
</dbReference>
<dbReference type="PANTHER" id="PTHR34512">
    <property type="entry name" value="CELL SURFACE PROTEIN"/>
    <property type="match status" value="1"/>
</dbReference>
<dbReference type="InterPro" id="IPR017687">
    <property type="entry name" value="BamB"/>
</dbReference>
<evidence type="ECO:0000313" key="7">
    <source>
        <dbReference type="Proteomes" id="UP000234271"/>
    </source>
</evidence>
<evidence type="ECO:0000259" key="5">
    <source>
        <dbReference type="Pfam" id="PF13360"/>
    </source>
</evidence>
<feature type="signal peptide" evidence="4">
    <location>
        <begin position="1"/>
        <end position="20"/>
    </location>
</feature>
<comment type="subcellular location">
    <subcellularLocation>
        <location evidence="4">Cell outer membrane</location>
    </subcellularLocation>
</comment>
<gene>
    <name evidence="4 6" type="primary">bamB</name>
    <name evidence="6" type="ORF">BLE401_16175</name>
</gene>
<sequence length="382" mass="41887" precursor="true">MKRTRLTLLCALLVSLNACSIFGDKDNAETPAKLEDFTPATTVSEIWSANVGSGADERYLKLQPAVYNNQVFAASPKGYVSAFDLKTGQNHWEKRLDVVISGGVGTNLDSVFVASNKGDVIALAMADGTEKWRVQLNSEVLSTPQADDSHVIVRTIDGKVYNLNTQNGATLWVQERTVPTLSLRGNSNPILLAQAVLVGFDNGHFAALDVNTGKPLWESAVAMPQGRSELERMVDIDADPKLINDTIYVVSYQGRSAAINLYNGQLVWQREVPSYAGIGVDDKAVYVSDQRSHVWALDRHTGASLWKQEKLQARALTAPVSMGEYVIVGDLEGYLHYLRRDDGQFVARYKTGSARILTSPIVIDKQLIVYTSGGELLLLENK</sequence>
<dbReference type="GO" id="GO:0051205">
    <property type="term" value="P:protein insertion into membrane"/>
    <property type="evidence" value="ECO:0007669"/>
    <property type="project" value="UniProtKB-UniRule"/>
</dbReference>
<comment type="subunit">
    <text evidence="4">Part of the Bam complex.</text>
</comment>
<keyword evidence="2 4" id="KW-0472">Membrane</keyword>
<dbReference type="AlphaFoldDB" id="A0A2N9YHQ2"/>
<comment type="function">
    <text evidence="4">Part of the outer membrane protein assembly complex, which is involved in assembly and insertion of beta-barrel proteins into the outer membrane.</text>
</comment>
<dbReference type="EMBL" id="CP018889">
    <property type="protein sequence ID" value="AUI70081.1"/>
    <property type="molecule type" value="Genomic_DNA"/>
</dbReference>
<dbReference type="HAMAP" id="MF_00923">
    <property type="entry name" value="OM_assembly_BamB"/>
    <property type="match status" value="1"/>
</dbReference>
<feature type="chain" id="PRO_5015014088" description="Outer membrane protein assembly factor BamB" evidence="4">
    <location>
        <begin position="21"/>
        <end position="382"/>
    </location>
</feature>
<dbReference type="PANTHER" id="PTHR34512:SF30">
    <property type="entry name" value="OUTER MEMBRANE PROTEIN ASSEMBLY FACTOR BAMB"/>
    <property type="match status" value="1"/>
</dbReference>
<evidence type="ECO:0000313" key="6">
    <source>
        <dbReference type="EMBL" id="AUI70081.1"/>
    </source>
</evidence>
<keyword evidence="1 4" id="KW-0732">Signal</keyword>
<reference evidence="7" key="1">
    <citation type="submission" date="2016-12" db="EMBL/GenBank/DDBJ databases">
        <title>Complete Genome Sequence of Beggiatoa leptomitiformis D-401.</title>
        <authorList>
            <person name="Fomenkov A."/>
            <person name="Vincze T."/>
            <person name="Grabovich M."/>
            <person name="Anton B.P."/>
            <person name="Dubinina G."/>
            <person name="Orlova M."/>
            <person name="Belousova E."/>
            <person name="Roberts R.J."/>
        </authorList>
    </citation>
    <scope>NUCLEOTIDE SEQUENCE [LARGE SCALE GENOMIC DNA]</scope>
    <source>
        <strain evidence="7">D-401</strain>
    </source>
</reference>
<evidence type="ECO:0000256" key="1">
    <source>
        <dbReference type="ARBA" id="ARBA00022729"/>
    </source>
</evidence>
<dbReference type="OrthoDB" id="5173551at2"/>
<dbReference type="SUPFAM" id="SSF50998">
    <property type="entry name" value="Quinoprotein alcohol dehydrogenase-like"/>
    <property type="match status" value="1"/>
</dbReference>
<dbReference type="InterPro" id="IPR002372">
    <property type="entry name" value="PQQ_rpt_dom"/>
</dbReference>
<evidence type="ECO:0000256" key="4">
    <source>
        <dbReference type="HAMAP-Rule" id="MF_00923"/>
    </source>
</evidence>
<organism evidence="6 7">
    <name type="scientific">Beggiatoa leptomitoformis</name>
    <dbReference type="NCBI Taxonomy" id="288004"/>
    <lineage>
        <taxon>Bacteria</taxon>
        <taxon>Pseudomonadati</taxon>
        <taxon>Pseudomonadota</taxon>
        <taxon>Gammaproteobacteria</taxon>
        <taxon>Thiotrichales</taxon>
        <taxon>Thiotrichaceae</taxon>
        <taxon>Beggiatoa</taxon>
    </lineage>
</organism>
<keyword evidence="7" id="KW-1185">Reference proteome</keyword>
<name>A0A2N9YHQ2_9GAMM</name>
<dbReference type="GO" id="GO:0009279">
    <property type="term" value="C:cell outer membrane"/>
    <property type="evidence" value="ECO:0007669"/>
    <property type="project" value="UniProtKB-SubCell"/>
</dbReference>
<evidence type="ECO:0000256" key="2">
    <source>
        <dbReference type="ARBA" id="ARBA00023136"/>
    </source>
</evidence>
<proteinExistence type="inferred from homology"/>
<dbReference type="KEGG" id="blep:AL038_08130"/>
<dbReference type="RefSeq" id="WP_062151589.1">
    <property type="nucleotide sequence ID" value="NZ_CP012373.2"/>
</dbReference>
<dbReference type="Gene3D" id="2.130.10.10">
    <property type="entry name" value="YVTN repeat-like/Quinoprotein amine dehydrogenase"/>
    <property type="match status" value="1"/>
</dbReference>
<dbReference type="InterPro" id="IPR018391">
    <property type="entry name" value="PQQ_b-propeller_rpt"/>
</dbReference>
<dbReference type="STRING" id="288004.AL038_08130"/>
<dbReference type="InterPro" id="IPR011047">
    <property type="entry name" value="Quinoprotein_ADH-like_sf"/>
</dbReference>
<dbReference type="InterPro" id="IPR015943">
    <property type="entry name" value="WD40/YVTN_repeat-like_dom_sf"/>
</dbReference>